<dbReference type="GO" id="GO:0071356">
    <property type="term" value="P:cellular response to tumor necrosis factor"/>
    <property type="evidence" value="ECO:0007669"/>
    <property type="project" value="UniProtKB-ARBA"/>
</dbReference>
<keyword evidence="9" id="KW-0832">Ubl conjugation</keyword>
<dbReference type="SMART" id="SM00248">
    <property type="entry name" value="ANK"/>
    <property type="match status" value="7"/>
</dbReference>
<keyword evidence="4" id="KW-0963">Cytoplasm</keyword>
<evidence type="ECO:0000256" key="14">
    <source>
        <dbReference type="ARBA" id="ARBA00023159"/>
    </source>
</evidence>
<feature type="repeat" description="ANK" evidence="24">
    <location>
        <begin position="743"/>
        <end position="775"/>
    </location>
</feature>
<organism evidence="27 28">
    <name type="scientific">Microtus ochrogaster</name>
    <name type="common">Prairie vole</name>
    <dbReference type="NCBI Taxonomy" id="79684"/>
    <lineage>
        <taxon>Eukaryota</taxon>
        <taxon>Metazoa</taxon>
        <taxon>Chordata</taxon>
        <taxon>Craniata</taxon>
        <taxon>Vertebrata</taxon>
        <taxon>Euteleostomi</taxon>
        <taxon>Mammalia</taxon>
        <taxon>Eutheria</taxon>
        <taxon>Euarchontoglires</taxon>
        <taxon>Glires</taxon>
        <taxon>Rodentia</taxon>
        <taxon>Myomorpha</taxon>
        <taxon>Muroidea</taxon>
        <taxon>Cricetidae</taxon>
        <taxon>Arvicolinae</taxon>
        <taxon>Microtus</taxon>
    </lineage>
</organism>
<evidence type="ECO:0000256" key="12">
    <source>
        <dbReference type="ARBA" id="ARBA00023043"/>
    </source>
</evidence>
<dbReference type="InterPro" id="IPR013783">
    <property type="entry name" value="Ig-like_fold"/>
</dbReference>
<evidence type="ECO:0000256" key="7">
    <source>
        <dbReference type="ARBA" id="ARBA00022737"/>
    </source>
</evidence>
<dbReference type="PRINTS" id="PR00057">
    <property type="entry name" value="NFKBTNSCPFCT"/>
</dbReference>
<keyword evidence="8" id="KW-0702">S-nitrosylation</keyword>
<keyword evidence="7" id="KW-0677">Repeat</keyword>
<keyword evidence="12 24" id="KW-0040">ANK repeat</keyword>
<dbReference type="PROSITE" id="PS50254">
    <property type="entry name" value="REL_2"/>
    <property type="match status" value="1"/>
</dbReference>
<keyword evidence="17" id="KW-0379">Hydroxylation</keyword>
<dbReference type="InterPro" id="IPR011539">
    <property type="entry name" value="RHD_DNA_bind_dom"/>
</dbReference>
<feature type="region of interest" description="Disordered" evidence="25">
    <location>
        <begin position="925"/>
        <end position="946"/>
    </location>
</feature>
<keyword evidence="13" id="KW-0238">DNA-binding</keyword>
<evidence type="ECO:0000256" key="18">
    <source>
        <dbReference type="ARBA" id="ARBA00023288"/>
    </source>
</evidence>
<dbReference type="AlphaFoldDB" id="A0A8J6KIZ4"/>
<evidence type="ECO:0000256" key="24">
    <source>
        <dbReference type="PROSITE-ProRule" id="PRU00023"/>
    </source>
</evidence>
<dbReference type="EMBL" id="JAATJU010027194">
    <property type="protein sequence ID" value="KAH0500796.1"/>
    <property type="molecule type" value="Genomic_DNA"/>
</dbReference>
<dbReference type="InterPro" id="IPR000451">
    <property type="entry name" value="NFkB/Dor"/>
</dbReference>
<dbReference type="CDD" id="cd01177">
    <property type="entry name" value="IPT_NFkappaB"/>
    <property type="match status" value="1"/>
</dbReference>
<evidence type="ECO:0000256" key="19">
    <source>
        <dbReference type="ARBA" id="ARBA00032626"/>
    </source>
</evidence>
<protein>
    <recommendedName>
        <fullName evidence="3">Nuclear factor NF-kappa-B p105 subunit</fullName>
    </recommendedName>
    <alternativeName>
        <fullName evidence="23">DNA-binding factor KBF1</fullName>
    </alternativeName>
    <alternativeName>
        <fullName evidence="22">EBP-1</fullName>
    </alternativeName>
    <alternativeName>
        <fullName evidence="19">Nuclear factor of kappa light polypeptide gene enhancer in B-cells 1</fullName>
    </alternativeName>
</protein>
<feature type="repeat" description="ANK" evidence="24">
    <location>
        <begin position="709"/>
        <end position="742"/>
    </location>
</feature>
<dbReference type="InterPro" id="IPR047096">
    <property type="entry name" value="NF-kB_p105_DD"/>
</dbReference>
<dbReference type="GO" id="GO:0010557">
    <property type="term" value="P:positive regulation of macromolecule biosynthetic process"/>
    <property type="evidence" value="ECO:0007669"/>
    <property type="project" value="UniProtKB-ARBA"/>
</dbReference>
<evidence type="ECO:0000256" key="10">
    <source>
        <dbReference type="ARBA" id="ARBA00022990"/>
    </source>
</evidence>
<accession>A0A8J6KIZ4</accession>
<dbReference type="InterPro" id="IPR014756">
    <property type="entry name" value="Ig_E-set"/>
</dbReference>
<dbReference type="SUPFAM" id="SSF47986">
    <property type="entry name" value="DEATH domain"/>
    <property type="match status" value="1"/>
</dbReference>
<dbReference type="CDD" id="cd08797">
    <property type="entry name" value="Death_NFkB1_p105"/>
    <property type="match status" value="1"/>
</dbReference>
<proteinExistence type="predicted"/>
<keyword evidence="10" id="KW-0007">Acetylation</keyword>
<feature type="repeat" description="ANK" evidence="24">
    <location>
        <begin position="675"/>
        <end position="707"/>
    </location>
</feature>
<dbReference type="PROSITE" id="PS50297">
    <property type="entry name" value="ANK_REP_REGION"/>
    <property type="match status" value="3"/>
</dbReference>
<dbReference type="InterPro" id="IPR033926">
    <property type="entry name" value="IPT_NFkappaB"/>
</dbReference>
<gene>
    <name evidence="27" type="ORF">LTLLF_199885</name>
</gene>
<feature type="domain" description="RHD" evidence="26">
    <location>
        <begin position="11"/>
        <end position="230"/>
    </location>
</feature>
<feature type="compositionally biased region" description="Basic and acidic residues" evidence="25">
    <location>
        <begin position="426"/>
        <end position="435"/>
    </location>
</feature>
<feature type="region of interest" description="Disordered" evidence="25">
    <location>
        <begin position="413"/>
        <end position="435"/>
    </location>
</feature>
<feature type="repeat" description="ANK" evidence="24">
    <location>
        <begin position="606"/>
        <end position="638"/>
    </location>
</feature>
<dbReference type="SMART" id="SM00429">
    <property type="entry name" value="IPT"/>
    <property type="match status" value="1"/>
</dbReference>
<evidence type="ECO:0000256" key="25">
    <source>
        <dbReference type="SAM" id="MobiDB-lite"/>
    </source>
</evidence>
<dbReference type="GO" id="GO:0005737">
    <property type="term" value="C:cytoplasm"/>
    <property type="evidence" value="ECO:0007669"/>
    <property type="project" value="UniProtKB-SubCell"/>
</dbReference>
<dbReference type="InterPro" id="IPR000488">
    <property type="entry name" value="Death_dom"/>
</dbReference>
<comment type="caution">
    <text evidence="27">The sequence shown here is derived from an EMBL/GenBank/DDBJ whole genome shotgun (WGS) entry which is preliminary data.</text>
</comment>
<dbReference type="InterPro" id="IPR036770">
    <property type="entry name" value="Ankyrin_rpt-contain_sf"/>
</dbReference>
<dbReference type="PROSITE" id="PS50088">
    <property type="entry name" value="ANK_REPEAT"/>
    <property type="match status" value="5"/>
</dbReference>
<dbReference type="SUPFAM" id="SSF49417">
    <property type="entry name" value="p53-like transcription factors"/>
    <property type="match status" value="2"/>
</dbReference>
<dbReference type="SUPFAM" id="SSF81296">
    <property type="entry name" value="E set domains"/>
    <property type="match status" value="1"/>
</dbReference>
<dbReference type="Pfam" id="PF16179">
    <property type="entry name" value="RHD_dimer"/>
    <property type="match status" value="1"/>
</dbReference>
<keyword evidence="15" id="KW-0804">Transcription</keyword>
<evidence type="ECO:0000256" key="20">
    <source>
        <dbReference type="ARBA" id="ARBA00045986"/>
    </source>
</evidence>
<evidence type="ECO:0000256" key="4">
    <source>
        <dbReference type="ARBA" id="ARBA00022490"/>
    </source>
</evidence>
<keyword evidence="14" id="KW-0010">Activator</keyword>
<reference evidence="27" key="1">
    <citation type="submission" date="2020-03" db="EMBL/GenBank/DDBJ databases">
        <title>Studies in the Genomics of Life Span.</title>
        <authorList>
            <person name="Glass D."/>
        </authorList>
    </citation>
    <scope>NUCLEOTIDE SEQUENCE</scope>
    <source>
        <strain evidence="27">LTLLF</strain>
        <tissue evidence="27">Muscle</tissue>
    </source>
</reference>
<name>A0A8J6KIZ4_MICOH</name>
<dbReference type="Proteomes" id="UP000710432">
    <property type="component" value="Unassembled WGS sequence"/>
</dbReference>
<evidence type="ECO:0000256" key="17">
    <source>
        <dbReference type="ARBA" id="ARBA00023278"/>
    </source>
</evidence>
<feature type="compositionally biased region" description="Polar residues" evidence="25">
    <location>
        <begin position="413"/>
        <end position="425"/>
    </location>
</feature>
<dbReference type="PROSITE" id="PS01204">
    <property type="entry name" value="REL_1"/>
    <property type="match status" value="1"/>
</dbReference>
<dbReference type="InterPro" id="IPR002110">
    <property type="entry name" value="Ankyrin_rpt"/>
</dbReference>
<evidence type="ECO:0000256" key="2">
    <source>
        <dbReference type="ARBA" id="ARBA00004496"/>
    </source>
</evidence>
<dbReference type="InterPro" id="IPR030492">
    <property type="entry name" value="RHD_CS"/>
</dbReference>
<evidence type="ECO:0000313" key="28">
    <source>
        <dbReference type="Proteomes" id="UP000710432"/>
    </source>
</evidence>
<dbReference type="Pfam" id="PF00554">
    <property type="entry name" value="RHD_DNA_bind"/>
    <property type="match status" value="2"/>
</dbReference>
<evidence type="ECO:0000256" key="6">
    <source>
        <dbReference type="ARBA" id="ARBA00022553"/>
    </source>
</evidence>
<dbReference type="FunFam" id="2.60.40.340:FF:000004">
    <property type="entry name" value="Nuclear factor NF-kappa-B p105 subunit isoform 1"/>
    <property type="match status" value="1"/>
</dbReference>
<keyword evidence="18" id="KW-0449">Lipoprotein</keyword>
<dbReference type="SMART" id="SM00005">
    <property type="entry name" value="DEATH"/>
    <property type="match status" value="1"/>
</dbReference>
<comment type="function">
    <text evidence="21">P105 is the precursor of the active p50 subunit (Nuclear factor NF-kappa-B p50 subunit) of the nuclear factor NF-kappa-B. Acts as a cytoplasmic retention of attached NF-kappa-B proteins by p105.</text>
</comment>
<evidence type="ECO:0000256" key="3">
    <source>
        <dbReference type="ARBA" id="ARBA00020838"/>
    </source>
</evidence>
<evidence type="ECO:0000256" key="15">
    <source>
        <dbReference type="ARBA" id="ARBA00023163"/>
    </source>
</evidence>
<dbReference type="Gene3D" id="1.25.40.20">
    <property type="entry name" value="Ankyrin repeat-containing domain"/>
    <property type="match status" value="2"/>
</dbReference>
<dbReference type="Pfam" id="PF00531">
    <property type="entry name" value="Death"/>
    <property type="match status" value="1"/>
</dbReference>
<dbReference type="InterPro" id="IPR011029">
    <property type="entry name" value="DEATH-like_dom_sf"/>
</dbReference>
<comment type="subcellular location">
    <subcellularLocation>
        <location evidence="2">Cytoplasm</location>
    </subcellularLocation>
    <subcellularLocation>
        <location evidence="1">Nucleus</location>
    </subcellularLocation>
</comment>
<dbReference type="GO" id="GO:0071222">
    <property type="term" value="P:cellular response to lipopolysaccharide"/>
    <property type="evidence" value="ECO:0007669"/>
    <property type="project" value="UniProtKB-ARBA"/>
</dbReference>
<dbReference type="PANTHER" id="PTHR24169">
    <property type="entry name" value="NUCLEAR FACTOR NF-KAPPA-B PROTEIN"/>
    <property type="match status" value="1"/>
</dbReference>
<dbReference type="GO" id="GO:0000978">
    <property type="term" value="F:RNA polymerase II cis-regulatory region sequence-specific DNA binding"/>
    <property type="evidence" value="ECO:0007669"/>
    <property type="project" value="TreeGrafter"/>
</dbReference>
<evidence type="ECO:0000256" key="5">
    <source>
        <dbReference type="ARBA" id="ARBA00022499"/>
    </source>
</evidence>
<sequence>MADDDPYGTGQRGFRFRYVCEGPSHGGLPGASSEKNKKSYPQVKVCCIAEVHHRSEFLPAFQGPHPRYQICNYVGPAKVIVQLVTNGKNIHLHAHSLVGKHCEDGICTVVAGPKDMVVGFANLGILHVTKKKVFETLEARMTEACIRGYNPGLLVHSDLAYLQAEGGGDRQLTDREKEIIRQAALQQTKEMDLSVVRLMFTAFLPDSTGSFTRRLEPVVSDAIYDSKAPNASNLKIVRMDRTAGCVTGGEEIYLLCDKVQKDDIQIRFYEEEENGGIWEGFGDFSPTDVHRQFAIVFKTPKYKDVNITKPASVFVQLRRKSDLETSEPKPFLYYPEIKDKEEVQRKRQKLMPNFSDSFGGGGSGAGAGGGGMFGSGGGGGSTGSPGPGYGFPHYGFPTYSGITFHPGVTKSNAGITHGTTNTDLKNNPKDCDESGDREILNLSEKESAAQDKESGMSSVKTDAFALASTVEDKEWGAGFQDNLFLEKALQLAKRHANALFDYAVTGDVKMLLAVQRHLTVVQDENGDSVLHLAIIHLHAQLVKDLLEVTSGLISNDIINMRNDLYQPGAFPGLGGWASSHCTADVIVKEDLCQGSAVLCDLCSYRHTITPLHLAVITNQEDVVEDLLRVGADLSLLDRWGNSVLHMAAREGHDKILSVLLKNKKAAPLIDHPNGEGLNAIHIAVMSNSLPCLLLLVAAGAEVNAQEQKSGRTALHLAMEYDNISLAGCLLLEGDAHVDSTTYDGTTPLHIAAGRGSTRLAALLKAAGADPLVENFEPLYDLDESWEKDGEDEGVVPGITPLDVATNWQVFDILNGKPYELVFTSDDILPQGDMKQLPEDTRLQLHKLLELPDPDKNWATLAQKLGLGILNSAFRLSPAPSKTFMDNYEVSGGTIKELMEALRQMGYTEAIEVIQSAFCTPETTVSSPVTTAQAPEPPLSSSSTRQHLDELRDNDSICDSGVETSFHKLSFTESLPGDSSMLSLNKMPHNYGQEGPIEGKI</sequence>
<keyword evidence="6" id="KW-0597">Phosphoprotein</keyword>
<evidence type="ECO:0000256" key="11">
    <source>
        <dbReference type="ARBA" id="ARBA00023015"/>
    </source>
</evidence>
<evidence type="ECO:0000256" key="13">
    <source>
        <dbReference type="ARBA" id="ARBA00023125"/>
    </source>
</evidence>
<dbReference type="PANTHER" id="PTHR24169:SF9">
    <property type="entry name" value="NUCLEAR FACTOR NF-KAPPA-B P105 SUBUNIT"/>
    <property type="match status" value="1"/>
</dbReference>
<dbReference type="Pfam" id="PF00023">
    <property type="entry name" value="Ank"/>
    <property type="match status" value="2"/>
</dbReference>
<dbReference type="InterPro" id="IPR032397">
    <property type="entry name" value="RHD_dimer"/>
</dbReference>
<evidence type="ECO:0000256" key="21">
    <source>
        <dbReference type="ARBA" id="ARBA00056174"/>
    </source>
</evidence>
<comment type="function">
    <text evidence="20">Constitutes the active form, which associates with RELA/p65 to form the NF-kappa-B p65-p50 complex to form a transcription factor. Together with RELA/p65, binds to the kappa-B consensus sequence 5'-GGRNNYYCC-3', located in the enhancer region of genes involved in immune response and acute phase reactions.</text>
</comment>
<evidence type="ECO:0000256" key="23">
    <source>
        <dbReference type="ARBA" id="ARBA00084045"/>
    </source>
</evidence>
<evidence type="ECO:0000256" key="8">
    <source>
        <dbReference type="ARBA" id="ARBA00022799"/>
    </source>
</evidence>
<dbReference type="FunFam" id="1.25.40.20:FF:000103">
    <property type="entry name" value="Nuclear factor NF-kappa-B p105 subunit isoform 1"/>
    <property type="match status" value="1"/>
</dbReference>
<dbReference type="InterPro" id="IPR037059">
    <property type="entry name" value="RHD_DNA_bind_dom_sf"/>
</dbReference>
<dbReference type="Gene3D" id="1.10.533.10">
    <property type="entry name" value="Death Domain, Fas"/>
    <property type="match status" value="1"/>
</dbReference>
<evidence type="ECO:0000256" key="1">
    <source>
        <dbReference type="ARBA" id="ARBA00004123"/>
    </source>
</evidence>
<dbReference type="Gene3D" id="2.60.40.10">
    <property type="entry name" value="Immunoglobulins"/>
    <property type="match status" value="1"/>
</dbReference>
<keyword evidence="5" id="KW-1017">Isopeptide bond</keyword>
<dbReference type="Gene3D" id="2.60.40.340">
    <property type="entry name" value="Rel homology domain (RHD), DNA-binding domain"/>
    <property type="match status" value="2"/>
</dbReference>
<evidence type="ECO:0000256" key="9">
    <source>
        <dbReference type="ARBA" id="ARBA00022843"/>
    </source>
</evidence>
<evidence type="ECO:0000259" key="26">
    <source>
        <dbReference type="PROSITE" id="PS50254"/>
    </source>
</evidence>
<evidence type="ECO:0000256" key="22">
    <source>
        <dbReference type="ARBA" id="ARBA00076376"/>
    </source>
</evidence>
<keyword evidence="16" id="KW-0539">Nucleus</keyword>
<dbReference type="FunFam" id="2.60.40.10:FF:000046">
    <property type="entry name" value="Nuclear factor NF-kappa-B p105 subunit"/>
    <property type="match status" value="1"/>
</dbReference>
<evidence type="ECO:0000313" key="27">
    <source>
        <dbReference type="EMBL" id="KAH0500796.1"/>
    </source>
</evidence>
<feature type="repeat" description="ANK" evidence="24">
    <location>
        <begin position="639"/>
        <end position="671"/>
    </location>
</feature>
<dbReference type="Pfam" id="PF12796">
    <property type="entry name" value="Ank_2"/>
    <property type="match status" value="1"/>
</dbReference>
<dbReference type="SUPFAM" id="SSF48403">
    <property type="entry name" value="Ankyrin repeat"/>
    <property type="match status" value="1"/>
</dbReference>
<dbReference type="GO" id="GO:0000981">
    <property type="term" value="F:DNA-binding transcription factor activity, RNA polymerase II-specific"/>
    <property type="evidence" value="ECO:0007669"/>
    <property type="project" value="TreeGrafter"/>
</dbReference>
<dbReference type="GO" id="GO:0007165">
    <property type="term" value="P:signal transduction"/>
    <property type="evidence" value="ECO:0007669"/>
    <property type="project" value="InterPro"/>
</dbReference>
<evidence type="ECO:0000256" key="16">
    <source>
        <dbReference type="ARBA" id="ARBA00023242"/>
    </source>
</evidence>
<dbReference type="GO" id="GO:0035525">
    <property type="term" value="C:NF-kappaB p50/p65 complex"/>
    <property type="evidence" value="ECO:0007669"/>
    <property type="project" value="TreeGrafter"/>
</dbReference>
<dbReference type="InterPro" id="IPR008967">
    <property type="entry name" value="p53-like_TF_DNA-bd_sf"/>
</dbReference>
<dbReference type="GO" id="GO:0042802">
    <property type="term" value="F:identical protein binding"/>
    <property type="evidence" value="ECO:0007669"/>
    <property type="project" value="UniProtKB-ARBA"/>
</dbReference>
<dbReference type="InterPro" id="IPR002909">
    <property type="entry name" value="IPT_dom"/>
</dbReference>
<dbReference type="FunFam" id="1.10.533.10:FF:000018">
    <property type="entry name" value="Nuclear factor NF-kappa-B p105 subunit isoform 1"/>
    <property type="match status" value="1"/>
</dbReference>
<keyword evidence="11" id="KW-0805">Transcription regulation</keyword>